<evidence type="ECO:0000256" key="1">
    <source>
        <dbReference type="SAM" id="Phobius"/>
    </source>
</evidence>
<name>A0A8J6NLH1_9CHLR</name>
<proteinExistence type="predicted"/>
<feature type="transmembrane region" description="Helical" evidence="1">
    <location>
        <begin position="6"/>
        <end position="24"/>
    </location>
</feature>
<feature type="transmembrane region" description="Helical" evidence="1">
    <location>
        <begin position="141"/>
        <end position="166"/>
    </location>
</feature>
<comment type="caution">
    <text evidence="2">The sequence shown here is derived from an EMBL/GenBank/DDBJ whole genome shotgun (WGS) entry which is preliminary data.</text>
</comment>
<keyword evidence="1" id="KW-1133">Transmembrane helix</keyword>
<sequence length="251" mass="27976">MSQLDGLLWLLLMLAPFIFLQRALHREIQAIFLILTRRPNVTMALFSMLFFPGVFLHELSHFLMAKILFVPTGKFSFIPESMPNGRLRLGYVEVSKTDILRDSIIGTAPLIAGGLFISYAARVQLDLLPLWNAFRLAEFPTFWLDLLTLPSMSDFPLWFYLTFAISSTMLPSESDRNAWLPLGGMIVLSIAVAAFAGAGVWMLNNLAPPLNIFFRSIASIFGLSAAVHGILVLPLLLIHKLLTRITGLDIG</sequence>
<evidence type="ECO:0000313" key="3">
    <source>
        <dbReference type="Proteomes" id="UP000614469"/>
    </source>
</evidence>
<accession>A0A8J6NLH1</accession>
<gene>
    <name evidence="2" type="ORF">H8E29_08125</name>
</gene>
<reference evidence="2 3" key="1">
    <citation type="submission" date="2020-08" db="EMBL/GenBank/DDBJ databases">
        <title>Bridging the membrane lipid divide: bacteria of the FCB group superphylum have the potential to synthesize archaeal ether lipids.</title>
        <authorList>
            <person name="Villanueva L."/>
            <person name="Von Meijenfeldt F.A.B."/>
            <person name="Westbye A.B."/>
            <person name="Yadav S."/>
            <person name="Hopmans E.C."/>
            <person name="Dutilh B.E."/>
            <person name="Sinninghe Damste J.S."/>
        </authorList>
    </citation>
    <scope>NUCLEOTIDE SEQUENCE [LARGE SCALE GENOMIC DNA]</scope>
    <source>
        <strain evidence="2">NIOZ-UU36</strain>
    </source>
</reference>
<keyword evidence="1" id="KW-0472">Membrane</keyword>
<feature type="transmembrane region" description="Helical" evidence="1">
    <location>
        <begin position="99"/>
        <end position="121"/>
    </location>
</feature>
<dbReference type="EMBL" id="JACNJN010000095">
    <property type="protein sequence ID" value="MBC8335215.1"/>
    <property type="molecule type" value="Genomic_DNA"/>
</dbReference>
<feature type="transmembrane region" description="Helical" evidence="1">
    <location>
        <begin position="213"/>
        <end position="238"/>
    </location>
</feature>
<dbReference type="AlphaFoldDB" id="A0A8J6NLH1"/>
<protein>
    <submittedName>
        <fullName evidence="2">Uncharacterized protein</fullName>
    </submittedName>
</protein>
<feature type="transmembrane region" description="Helical" evidence="1">
    <location>
        <begin position="178"/>
        <end position="201"/>
    </location>
</feature>
<evidence type="ECO:0000313" key="2">
    <source>
        <dbReference type="EMBL" id="MBC8335215.1"/>
    </source>
</evidence>
<feature type="transmembrane region" description="Helical" evidence="1">
    <location>
        <begin position="31"/>
        <end position="53"/>
    </location>
</feature>
<keyword evidence="1" id="KW-0812">Transmembrane</keyword>
<dbReference type="Proteomes" id="UP000614469">
    <property type="component" value="Unassembled WGS sequence"/>
</dbReference>
<organism evidence="2 3">
    <name type="scientific">Candidatus Desulfolinea nitratireducens</name>
    <dbReference type="NCBI Taxonomy" id="2841698"/>
    <lineage>
        <taxon>Bacteria</taxon>
        <taxon>Bacillati</taxon>
        <taxon>Chloroflexota</taxon>
        <taxon>Anaerolineae</taxon>
        <taxon>Anaerolineales</taxon>
        <taxon>Anaerolineales incertae sedis</taxon>
        <taxon>Candidatus Desulfolinea</taxon>
    </lineage>
</organism>